<sequence>MNYLARLIFRPRGSLLCTSNTKARVIAKPPSSLCPGRGNPNGYGPCGSEGPYCDVGFTCVDGVCCRSNDFNKPRVCPIGKPFGYGRCDMEGNCRGDLECIADVCCKIPKVRVCPAGKPGGFGSCDNDDDCEKSNQYCFDTEGDEKVCCEDGESSSEEEVLTQSHAKPPSLMMEKM</sequence>
<protein>
    <submittedName>
        <fullName evidence="1">Uncharacterized protein</fullName>
    </submittedName>
</protein>
<name>K1QF48_MAGGI</name>
<proteinExistence type="predicted"/>
<dbReference type="HOGENOM" id="CLU_1534066_0_0_1"/>
<reference evidence="1" key="1">
    <citation type="journal article" date="2012" name="Nature">
        <title>The oyster genome reveals stress adaptation and complexity of shell formation.</title>
        <authorList>
            <person name="Zhang G."/>
            <person name="Fang X."/>
            <person name="Guo X."/>
            <person name="Li L."/>
            <person name="Luo R."/>
            <person name="Xu F."/>
            <person name="Yang P."/>
            <person name="Zhang L."/>
            <person name="Wang X."/>
            <person name="Qi H."/>
            <person name="Xiong Z."/>
            <person name="Que H."/>
            <person name="Xie Y."/>
            <person name="Holland P.W."/>
            <person name="Paps J."/>
            <person name="Zhu Y."/>
            <person name="Wu F."/>
            <person name="Chen Y."/>
            <person name="Wang J."/>
            <person name="Peng C."/>
            <person name="Meng J."/>
            <person name="Yang L."/>
            <person name="Liu J."/>
            <person name="Wen B."/>
            <person name="Zhang N."/>
            <person name="Huang Z."/>
            <person name="Zhu Q."/>
            <person name="Feng Y."/>
            <person name="Mount A."/>
            <person name="Hedgecock D."/>
            <person name="Xu Z."/>
            <person name="Liu Y."/>
            <person name="Domazet-Loso T."/>
            <person name="Du Y."/>
            <person name="Sun X."/>
            <person name="Zhang S."/>
            <person name="Liu B."/>
            <person name="Cheng P."/>
            <person name="Jiang X."/>
            <person name="Li J."/>
            <person name="Fan D."/>
            <person name="Wang W."/>
            <person name="Fu W."/>
            <person name="Wang T."/>
            <person name="Wang B."/>
            <person name="Zhang J."/>
            <person name="Peng Z."/>
            <person name="Li Y."/>
            <person name="Li N."/>
            <person name="Wang J."/>
            <person name="Chen M."/>
            <person name="He Y."/>
            <person name="Tan F."/>
            <person name="Song X."/>
            <person name="Zheng Q."/>
            <person name="Huang R."/>
            <person name="Yang H."/>
            <person name="Du X."/>
            <person name="Chen L."/>
            <person name="Yang M."/>
            <person name="Gaffney P.M."/>
            <person name="Wang S."/>
            <person name="Luo L."/>
            <person name="She Z."/>
            <person name="Ming Y."/>
            <person name="Huang W."/>
            <person name="Zhang S."/>
            <person name="Huang B."/>
            <person name="Zhang Y."/>
            <person name="Qu T."/>
            <person name="Ni P."/>
            <person name="Miao G."/>
            <person name="Wang J."/>
            <person name="Wang Q."/>
            <person name="Steinberg C.E."/>
            <person name="Wang H."/>
            <person name="Li N."/>
            <person name="Qian L."/>
            <person name="Zhang G."/>
            <person name="Li Y."/>
            <person name="Yang H."/>
            <person name="Liu X."/>
            <person name="Wang J."/>
            <person name="Yin Y."/>
            <person name="Wang J."/>
        </authorList>
    </citation>
    <scope>NUCLEOTIDE SEQUENCE [LARGE SCALE GENOMIC DNA]</scope>
    <source>
        <strain evidence="1">05x7-T-G4-1.051#20</strain>
    </source>
</reference>
<gene>
    <name evidence="1" type="ORF">CGI_10021151</name>
</gene>
<evidence type="ECO:0000313" key="1">
    <source>
        <dbReference type="EMBL" id="EKC32498.1"/>
    </source>
</evidence>
<dbReference type="InParanoid" id="K1QF48"/>
<dbReference type="AlphaFoldDB" id="K1QF48"/>
<accession>K1QF48</accession>
<organism evidence="1">
    <name type="scientific">Magallana gigas</name>
    <name type="common">Pacific oyster</name>
    <name type="synonym">Crassostrea gigas</name>
    <dbReference type="NCBI Taxonomy" id="29159"/>
    <lineage>
        <taxon>Eukaryota</taxon>
        <taxon>Metazoa</taxon>
        <taxon>Spiralia</taxon>
        <taxon>Lophotrochozoa</taxon>
        <taxon>Mollusca</taxon>
        <taxon>Bivalvia</taxon>
        <taxon>Autobranchia</taxon>
        <taxon>Pteriomorphia</taxon>
        <taxon>Ostreida</taxon>
        <taxon>Ostreoidea</taxon>
        <taxon>Ostreidae</taxon>
        <taxon>Magallana</taxon>
    </lineage>
</organism>
<dbReference type="EMBL" id="JH823245">
    <property type="protein sequence ID" value="EKC32498.1"/>
    <property type="molecule type" value="Genomic_DNA"/>
</dbReference>